<dbReference type="EMBL" id="CBHH010000052">
    <property type="protein sequence ID" value="CDD57890.1"/>
    <property type="molecule type" value="Genomic_DNA"/>
</dbReference>
<comment type="caution">
    <text evidence="2">The sequence shown here is derived from an EMBL/GenBank/DDBJ whole genome shotgun (WGS) entry which is preliminary data.</text>
</comment>
<dbReference type="Proteomes" id="UP000018141">
    <property type="component" value="Unassembled WGS sequence"/>
</dbReference>
<evidence type="ECO:0000313" key="3">
    <source>
        <dbReference type="Proteomes" id="UP000018141"/>
    </source>
</evidence>
<protein>
    <recommendedName>
        <fullName evidence="1">Glycosyltransferase 2-like domain-containing protein</fullName>
    </recommendedName>
</protein>
<evidence type="ECO:0000259" key="1">
    <source>
        <dbReference type="Pfam" id="PF00535"/>
    </source>
</evidence>
<dbReference type="GO" id="GO:0016758">
    <property type="term" value="F:hexosyltransferase activity"/>
    <property type="evidence" value="ECO:0007669"/>
    <property type="project" value="UniProtKB-ARBA"/>
</dbReference>
<dbReference type="PANTHER" id="PTHR22916">
    <property type="entry name" value="GLYCOSYLTRANSFERASE"/>
    <property type="match status" value="1"/>
</dbReference>
<dbReference type="InterPro" id="IPR001173">
    <property type="entry name" value="Glyco_trans_2-like"/>
</dbReference>
<gene>
    <name evidence="2" type="ORF">BN656_01854</name>
</gene>
<organism evidence="2 3">
    <name type="scientific">Bacteroides pectinophilus CAG:437</name>
    <dbReference type="NCBI Taxonomy" id="1263051"/>
    <lineage>
        <taxon>Bacteria</taxon>
        <taxon>Bacillati</taxon>
        <taxon>Bacillota</taxon>
        <taxon>Clostridia</taxon>
        <taxon>Eubacteriales</taxon>
    </lineage>
</organism>
<dbReference type="Pfam" id="PF00535">
    <property type="entry name" value="Glycos_transf_2"/>
    <property type="match status" value="1"/>
</dbReference>
<dbReference type="AlphaFoldDB" id="R7AHP1"/>
<accession>R7AHP1</accession>
<feature type="domain" description="Glycosyltransferase 2-like" evidence="1">
    <location>
        <begin position="5"/>
        <end position="141"/>
    </location>
</feature>
<dbReference type="SUPFAM" id="SSF53448">
    <property type="entry name" value="Nucleotide-diphospho-sugar transferases"/>
    <property type="match status" value="1"/>
</dbReference>
<dbReference type="CDD" id="cd06433">
    <property type="entry name" value="GT_2_WfgS_like"/>
    <property type="match status" value="1"/>
</dbReference>
<name>R7AHP1_9FIRM</name>
<dbReference type="Gene3D" id="3.90.550.10">
    <property type="entry name" value="Spore Coat Polysaccharide Biosynthesis Protein SpsA, Chain A"/>
    <property type="match status" value="1"/>
</dbReference>
<reference evidence="2" key="1">
    <citation type="submission" date="2012-11" db="EMBL/GenBank/DDBJ databases">
        <title>Dependencies among metagenomic species, viruses, plasmids and units of genetic variation.</title>
        <authorList>
            <person name="Nielsen H.B."/>
            <person name="Almeida M."/>
            <person name="Juncker A.S."/>
            <person name="Rasmussen S."/>
            <person name="Li J."/>
            <person name="Sunagawa S."/>
            <person name="Plichta D."/>
            <person name="Gautier L."/>
            <person name="Le Chatelier E."/>
            <person name="Peletier E."/>
            <person name="Bonde I."/>
            <person name="Nielsen T."/>
            <person name="Manichanh C."/>
            <person name="Arumugam M."/>
            <person name="Batto J."/>
            <person name="Santos M.B.Q.D."/>
            <person name="Blom N."/>
            <person name="Borruel N."/>
            <person name="Burgdorf K.S."/>
            <person name="Boumezbeur F."/>
            <person name="Casellas F."/>
            <person name="Dore J."/>
            <person name="Guarner F."/>
            <person name="Hansen T."/>
            <person name="Hildebrand F."/>
            <person name="Kaas R.S."/>
            <person name="Kennedy S."/>
            <person name="Kristiansen K."/>
            <person name="Kultima J.R."/>
            <person name="Leonard P."/>
            <person name="Levenez F."/>
            <person name="Lund O."/>
            <person name="Moumen B."/>
            <person name="Le Paslier D."/>
            <person name="Pons N."/>
            <person name="Pedersen O."/>
            <person name="Prifti E."/>
            <person name="Qin J."/>
            <person name="Raes J."/>
            <person name="Tap J."/>
            <person name="Tims S."/>
            <person name="Ussery D.W."/>
            <person name="Yamada T."/>
            <person name="MetaHit consortium"/>
            <person name="Renault P."/>
            <person name="Sicheritz-Ponten T."/>
            <person name="Bork P."/>
            <person name="Wang J."/>
            <person name="Brunak S."/>
            <person name="Ehrlich S.D."/>
        </authorList>
    </citation>
    <scope>NUCLEOTIDE SEQUENCE [LARGE SCALE GENOMIC DNA]</scope>
</reference>
<evidence type="ECO:0000313" key="2">
    <source>
        <dbReference type="EMBL" id="CDD57890.1"/>
    </source>
</evidence>
<dbReference type="PANTHER" id="PTHR22916:SF3">
    <property type="entry name" value="UDP-GLCNAC:BETAGAL BETA-1,3-N-ACETYLGLUCOSAMINYLTRANSFERASE-LIKE PROTEIN 1"/>
    <property type="match status" value="1"/>
</dbReference>
<proteinExistence type="predicted"/>
<dbReference type="InterPro" id="IPR029044">
    <property type="entry name" value="Nucleotide-diphossugar_trans"/>
</dbReference>
<sequence length="245" mass="28567">MSNISIITVSFNSEKTMARTIESVLEQTFQPYEYIIIDGLSKDRTVQIANSYYERFKEKGIKYIVVSEKDNGLYDAMNKGIAMASGELIGMINSDDWYEPDALETINVEYNRQNFDTIYANLNLIKANGTVMLKRARLRKYMTTRDWNHPTMFVKKEIYDRFSYDNNNLYADYDMYMKIRHNGYKVVIIDKVLANFSTGGLSNEKSLRGICSRIGYRYKNYRNNGYSRLYIIESILMELAKAILA</sequence>